<evidence type="ECO:0000313" key="2">
    <source>
        <dbReference type="EnsemblProtists" id="HpaP800806"/>
    </source>
</evidence>
<feature type="chain" id="PRO_5004048804" description="RxLR effector candidate protein" evidence="1">
    <location>
        <begin position="20"/>
        <end position="140"/>
    </location>
</feature>
<keyword evidence="1" id="KW-0732">Signal</keyword>
<accession>M4B3F7</accession>
<dbReference type="Proteomes" id="UP000011713">
    <property type="component" value="Unassembled WGS sequence"/>
</dbReference>
<reference evidence="3" key="1">
    <citation type="journal article" date="2010" name="Science">
        <title>Signatures of adaptation to obligate biotrophy in the Hyaloperonospora arabidopsidis genome.</title>
        <authorList>
            <person name="Baxter L."/>
            <person name="Tripathy S."/>
            <person name="Ishaque N."/>
            <person name="Boot N."/>
            <person name="Cabral A."/>
            <person name="Kemen E."/>
            <person name="Thines M."/>
            <person name="Ah-Fong A."/>
            <person name="Anderson R."/>
            <person name="Badejoko W."/>
            <person name="Bittner-Eddy P."/>
            <person name="Boore J.L."/>
            <person name="Chibucos M.C."/>
            <person name="Coates M."/>
            <person name="Dehal P."/>
            <person name="Delehaunty K."/>
            <person name="Dong S."/>
            <person name="Downton P."/>
            <person name="Dumas B."/>
            <person name="Fabro G."/>
            <person name="Fronick C."/>
            <person name="Fuerstenberg S.I."/>
            <person name="Fulton L."/>
            <person name="Gaulin E."/>
            <person name="Govers F."/>
            <person name="Hughes L."/>
            <person name="Humphray S."/>
            <person name="Jiang R.H."/>
            <person name="Judelson H."/>
            <person name="Kamoun S."/>
            <person name="Kyung K."/>
            <person name="Meijer H."/>
            <person name="Minx P."/>
            <person name="Morris P."/>
            <person name="Nelson J."/>
            <person name="Phuntumart V."/>
            <person name="Qutob D."/>
            <person name="Rehmany A."/>
            <person name="Rougon-Cardoso A."/>
            <person name="Ryden P."/>
            <person name="Torto-Alalibo T."/>
            <person name="Studholme D."/>
            <person name="Wang Y."/>
            <person name="Win J."/>
            <person name="Wood J."/>
            <person name="Clifton S.W."/>
            <person name="Rogers J."/>
            <person name="Van den Ackerveken G."/>
            <person name="Jones J.D."/>
            <person name="McDowell J.M."/>
            <person name="Beynon J."/>
            <person name="Tyler B.M."/>
        </authorList>
    </citation>
    <scope>NUCLEOTIDE SEQUENCE [LARGE SCALE GENOMIC DNA]</scope>
    <source>
        <strain evidence="3">Emoy2</strain>
    </source>
</reference>
<dbReference type="EnsemblProtists" id="HpaT800806">
    <property type="protein sequence ID" value="HpaP800806"/>
    <property type="gene ID" value="HpaG800806"/>
</dbReference>
<dbReference type="VEuPathDB" id="FungiDB:HpaG800806"/>
<name>M4B3F7_HYAAE</name>
<organism evidence="2 3">
    <name type="scientific">Hyaloperonospora arabidopsidis (strain Emoy2)</name>
    <name type="common">Downy mildew agent</name>
    <name type="synonym">Peronospora arabidopsidis</name>
    <dbReference type="NCBI Taxonomy" id="559515"/>
    <lineage>
        <taxon>Eukaryota</taxon>
        <taxon>Sar</taxon>
        <taxon>Stramenopiles</taxon>
        <taxon>Oomycota</taxon>
        <taxon>Peronosporomycetes</taxon>
        <taxon>Peronosporales</taxon>
        <taxon>Peronosporaceae</taxon>
        <taxon>Hyaloperonospora</taxon>
    </lineage>
</organism>
<dbReference type="InParanoid" id="M4B3F7"/>
<evidence type="ECO:0000313" key="3">
    <source>
        <dbReference type="Proteomes" id="UP000011713"/>
    </source>
</evidence>
<dbReference type="HOGENOM" id="CLU_1839012_0_0_1"/>
<dbReference type="EMBL" id="JH598179">
    <property type="status" value="NOT_ANNOTATED_CDS"/>
    <property type="molecule type" value="Genomic_DNA"/>
</dbReference>
<reference evidence="2" key="2">
    <citation type="submission" date="2015-06" db="UniProtKB">
        <authorList>
            <consortium name="EnsemblProtists"/>
        </authorList>
    </citation>
    <scope>IDENTIFICATION</scope>
    <source>
        <strain evidence="2">Emoy2</strain>
    </source>
</reference>
<keyword evidence="3" id="KW-1185">Reference proteome</keyword>
<dbReference type="AlphaFoldDB" id="M4B3F7"/>
<sequence length="140" mass="15598">MGLIRHWSMELVALIKVLSFPFHNVQNLTRTARKSFGQAINIDAQLAVILRYANHSDVALHDFCITWKAVVLQKLGAVRWKTTNSIQRWRKVHKLQPQLLCATVVDPVPTEDWAVLNVTVAVFAYPGTGGRVVGNGPATD</sequence>
<protein>
    <recommendedName>
        <fullName evidence="4">RxLR effector candidate protein</fullName>
    </recommendedName>
</protein>
<evidence type="ECO:0000256" key="1">
    <source>
        <dbReference type="SAM" id="SignalP"/>
    </source>
</evidence>
<evidence type="ECO:0008006" key="4">
    <source>
        <dbReference type="Google" id="ProtNLM"/>
    </source>
</evidence>
<proteinExistence type="predicted"/>
<feature type="signal peptide" evidence="1">
    <location>
        <begin position="1"/>
        <end position="19"/>
    </location>
</feature>